<evidence type="ECO:0000313" key="2">
    <source>
        <dbReference type="EMBL" id="BBE35349.1"/>
    </source>
</evidence>
<name>A0AAD1D8R4_SPHMI</name>
<dbReference type="Proteomes" id="UP000276029">
    <property type="component" value="Unassembled WGS sequence"/>
</dbReference>
<evidence type="ECO:0000313" key="5">
    <source>
        <dbReference type="Proteomes" id="UP000276029"/>
    </source>
</evidence>
<dbReference type="AlphaFoldDB" id="A0AAD1D8R4"/>
<proteinExistence type="predicted"/>
<evidence type="ECO:0000259" key="1">
    <source>
        <dbReference type="Pfam" id="PF12713"/>
    </source>
</evidence>
<evidence type="ECO:0000313" key="3">
    <source>
        <dbReference type="EMBL" id="RKS86545.1"/>
    </source>
</evidence>
<dbReference type="RefSeq" id="WP_160119238.1">
    <property type="nucleotide sequence ID" value="NZ_AP018711.1"/>
</dbReference>
<evidence type="ECO:0000313" key="4">
    <source>
        <dbReference type="Proteomes" id="UP000275727"/>
    </source>
</evidence>
<gene>
    <name evidence="3" type="ORF">DFR51_3256</name>
    <name evidence="2" type="ORF">SmB9_30070</name>
</gene>
<keyword evidence="5" id="KW-1185">Reference proteome</keyword>
<dbReference type="EMBL" id="RBWX01000010">
    <property type="protein sequence ID" value="RKS86545.1"/>
    <property type="molecule type" value="Genomic_DNA"/>
</dbReference>
<dbReference type="Pfam" id="PF12713">
    <property type="entry name" value="DUF3806"/>
    <property type="match status" value="1"/>
</dbReference>
<reference evidence="2 4" key="1">
    <citation type="submission" date="2018-06" db="EMBL/GenBank/DDBJ databases">
        <title>Complete Genome Sequence of the Microcystin-Degrading Bacterium Sphingosinicella microcystinivorans Strain B-9.</title>
        <authorList>
            <person name="Jin H."/>
            <person name="Nishizawa T."/>
            <person name="Guo Y."/>
            <person name="Nishizawa A."/>
            <person name="Park H."/>
            <person name="Kato H."/>
            <person name="Tsuji K."/>
            <person name="Harada K."/>
        </authorList>
    </citation>
    <scope>NUCLEOTIDE SEQUENCE [LARGE SCALE GENOMIC DNA]</scope>
    <source>
        <strain evidence="2 4">B9</strain>
    </source>
</reference>
<sequence>MDIRPLSDDEEVYRQDALALAAHYLDSATPLPIEKVQELYQVVAENFRHYDKAQIAVGIAFGETIAEKTGWQWVRITDEYGAETSLSPPGYTIACHPISMIQKRIADNEQVDLAELRDETINVIERRIEEGMAGTRKT</sequence>
<protein>
    <submittedName>
        <fullName evidence="3">Uncharacterized protein DUF3806</fullName>
    </submittedName>
</protein>
<reference evidence="3 5" key="2">
    <citation type="submission" date="2018-10" db="EMBL/GenBank/DDBJ databases">
        <title>Genomic Encyclopedia of Type Strains, Phase IV (KMG-IV): sequencing the most valuable type-strain genomes for metagenomic binning, comparative biology and taxonomic classification.</title>
        <authorList>
            <person name="Goeker M."/>
        </authorList>
    </citation>
    <scope>NUCLEOTIDE SEQUENCE [LARGE SCALE GENOMIC DNA]</scope>
    <source>
        <strain evidence="3 5">DSM 19791</strain>
    </source>
</reference>
<dbReference type="Proteomes" id="UP000275727">
    <property type="component" value="Chromosome"/>
</dbReference>
<dbReference type="InterPro" id="IPR024266">
    <property type="entry name" value="DUF3806"/>
</dbReference>
<organism evidence="2 4">
    <name type="scientific">Sphingosinicella microcystinivorans</name>
    <dbReference type="NCBI Taxonomy" id="335406"/>
    <lineage>
        <taxon>Bacteria</taxon>
        <taxon>Pseudomonadati</taxon>
        <taxon>Pseudomonadota</taxon>
        <taxon>Alphaproteobacteria</taxon>
        <taxon>Sphingomonadales</taxon>
        <taxon>Sphingosinicellaceae</taxon>
        <taxon>Sphingosinicella</taxon>
    </lineage>
</organism>
<dbReference type="KEGG" id="smic:SmB9_30070"/>
<accession>A0AAD1D8R4</accession>
<feature type="domain" description="DUF3806" evidence="1">
    <location>
        <begin position="52"/>
        <end position="115"/>
    </location>
</feature>
<dbReference type="Gene3D" id="1.20.120.1090">
    <property type="match status" value="1"/>
</dbReference>
<dbReference type="EMBL" id="AP018711">
    <property type="protein sequence ID" value="BBE35349.1"/>
    <property type="molecule type" value="Genomic_DNA"/>
</dbReference>